<accession>A0ABN8MN92</accession>
<protein>
    <submittedName>
        <fullName evidence="1">Uncharacterized protein</fullName>
    </submittedName>
</protein>
<dbReference type="EMBL" id="CALNXI010000678">
    <property type="protein sequence ID" value="CAH3032413.1"/>
    <property type="molecule type" value="Genomic_DNA"/>
</dbReference>
<keyword evidence="2" id="KW-1185">Reference proteome</keyword>
<feature type="non-terminal residue" evidence="1">
    <location>
        <position position="1"/>
    </location>
</feature>
<comment type="caution">
    <text evidence="1">The sequence shown here is derived from an EMBL/GenBank/DDBJ whole genome shotgun (WGS) entry which is preliminary data.</text>
</comment>
<reference evidence="1 2" key="1">
    <citation type="submission" date="2022-05" db="EMBL/GenBank/DDBJ databases">
        <authorList>
            <consortium name="Genoscope - CEA"/>
            <person name="William W."/>
        </authorList>
    </citation>
    <scope>NUCLEOTIDE SEQUENCE [LARGE SCALE GENOMIC DNA]</scope>
</reference>
<gene>
    <name evidence="1" type="ORF">PEVE_00038991</name>
</gene>
<organism evidence="1 2">
    <name type="scientific">Porites evermanni</name>
    <dbReference type="NCBI Taxonomy" id="104178"/>
    <lineage>
        <taxon>Eukaryota</taxon>
        <taxon>Metazoa</taxon>
        <taxon>Cnidaria</taxon>
        <taxon>Anthozoa</taxon>
        <taxon>Hexacorallia</taxon>
        <taxon>Scleractinia</taxon>
        <taxon>Fungiina</taxon>
        <taxon>Poritidae</taxon>
        <taxon>Porites</taxon>
    </lineage>
</organism>
<proteinExistence type="predicted"/>
<dbReference type="Proteomes" id="UP001159427">
    <property type="component" value="Unassembled WGS sequence"/>
</dbReference>
<sequence>EVSSDEGLDKRDINVCRSHVKITRYNSHGHNSQVKCVVCSNKTIKGQKEPKKPIRFRPNSCVDYLRRGISQSGRYKLYDQTGKTYAAYCDMKSELDTAWTMYNSPQNEDALNWDLYRLSLARMRFLQTHSTHWRATCSYPTHGIDFKDYLRGNFKDFNIFDFVGERQCKKVEDVNIRGHVGTDLTALFWQKLNTWTLHIDSTHTHCWFKTATSGAASSEDNFGWYGDGLRETSPLPSGGLELTFNLLRAQQSFSGPKNCNKVPCSVLEVLNKNVFAH</sequence>
<dbReference type="SUPFAM" id="SSF56496">
    <property type="entry name" value="Fibrinogen C-terminal domain-like"/>
    <property type="match status" value="1"/>
</dbReference>
<evidence type="ECO:0000313" key="2">
    <source>
        <dbReference type="Proteomes" id="UP001159427"/>
    </source>
</evidence>
<evidence type="ECO:0000313" key="1">
    <source>
        <dbReference type="EMBL" id="CAH3032413.1"/>
    </source>
</evidence>
<dbReference type="Gene3D" id="3.90.215.10">
    <property type="entry name" value="Gamma Fibrinogen, chain A, domain 1"/>
    <property type="match status" value="1"/>
</dbReference>
<dbReference type="InterPro" id="IPR014716">
    <property type="entry name" value="Fibrinogen_a/b/g_C_1"/>
</dbReference>
<dbReference type="InterPro" id="IPR036056">
    <property type="entry name" value="Fibrinogen-like_C"/>
</dbReference>
<name>A0ABN8MN92_9CNID</name>